<evidence type="ECO:0000313" key="2">
    <source>
        <dbReference type="EMBL" id="MBK2302406.1"/>
    </source>
</evidence>
<proteinExistence type="predicted"/>
<dbReference type="EMBL" id="JACTSG010000003">
    <property type="protein sequence ID" value="MBK2302406.1"/>
    <property type="molecule type" value="Genomic_DNA"/>
</dbReference>
<evidence type="ECO:0000256" key="1">
    <source>
        <dbReference type="SAM" id="SignalP"/>
    </source>
</evidence>
<organism evidence="2 3">
    <name type="scientific">Francisella philomiragia</name>
    <dbReference type="NCBI Taxonomy" id="28110"/>
    <lineage>
        <taxon>Bacteria</taxon>
        <taxon>Pseudomonadati</taxon>
        <taxon>Pseudomonadota</taxon>
        <taxon>Gammaproteobacteria</taxon>
        <taxon>Thiotrichales</taxon>
        <taxon>Francisellaceae</taxon>
        <taxon>Francisella</taxon>
    </lineage>
</organism>
<reference evidence="2 3" key="1">
    <citation type="submission" date="2020-08" db="EMBL/GenBank/DDBJ databases">
        <title>Comparative genomics of Francisella species.</title>
        <authorList>
            <person name="Sahl J."/>
            <person name="Sjodin A."/>
            <person name="Wagner D."/>
            <person name="Forsman M."/>
        </authorList>
    </citation>
    <scope>NUCLEOTIDE SEQUENCE [LARGE SCALE GENOMIC DNA]</scope>
    <source>
        <strain evidence="2 3">F1093</strain>
    </source>
</reference>
<dbReference type="SUPFAM" id="SSF82171">
    <property type="entry name" value="DPP6 N-terminal domain-like"/>
    <property type="match status" value="1"/>
</dbReference>
<dbReference type="RefSeq" id="WP_200166526.1">
    <property type="nucleotide sequence ID" value="NZ_JACTSG010000003.1"/>
</dbReference>
<evidence type="ECO:0000313" key="3">
    <source>
        <dbReference type="Proteomes" id="UP000760407"/>
    </source>
</evidence>
<name>A0ABS1GC57_9GAMM</name>
<feature type="signal peptide" evidence="1">
    <location>
        <begin position="1"/>
        <end position="19"/>
    </location>
</feature>
<comment type="caution">
    <text evidence="2">The sequence shown here is derived from an EMBL/GenBank/DDBJ whole genome shotgun (WGS) entry which is preliminary data.</text>
</comment>
<accession>A0ABS1GC57</accession>
<gene>
    <name evidence="2" type="ORF">IBE52_05730</name>
</gene>
<keyword evidence="3" id="KW-1185">Reference proteome</keyword>
<feature type="chain" id="PRO_5047525540" evidence="1">
    <location>
        <begin position="20"/>
        <end position="409"/>
    </location>
</feature>
<dbReference type="Proteomes" id="UP000760407">
    <property type="component" value="Unassembled WGS sequence"/>
</dbReference>
<protein>
    <submittedName>
        <fullName evidence="2">Uncharacterized protein</fullName>
    </submittedName>
</protein>
<sequence>MKKIFIALFLSSFFLNCFANVSKLSISTDGKYAVATDTNKHAYLYNLENKKVKDLGDNYNYSSAYFIPNSDYYSLQDNNTKVVKIFDINQKIIKEFKPDFIARAQAINEDMNLWVGSDIGGNVYQYSLPDNNKKQIFVSWLWGKMDTTPYWRGNPYKGNLPNGWTTFNSFSFYKDKLIMTAENILVVYDTKNHKWKMVNENVNETMNAIDPNGEFVYTADDRAMGVKYNLDTQKAIEFTNNTANPANYRLDYLDKSIEPIPYFIKNRKPIGKLSNFKFIDKNRIVGTLKGTTQPFLWLGLYDYNIKQKAIGKDYHFATMPLLKYIPLINTPMDYITGNYNIEPRPNVDGYNTTFDTSVEAHKLVIGQANGNGIMVYNYNPSDESLKLDWVGEPPKVEDKKEEKSKGWFW</sequence>
<keyword evidence="1" id="KW-0732">Signal</keyword>